<dbReference type="Pfam" id="PF05711">
    <property type="entry name" value="TylF"/>
    <property type="match status" value="1"/>
</dbReference>
<keyword evidence="1" id="KW-0472">Membrane</keyword>
<dbReference type="PANTHER" id="PTHR40036">
    <property type="entry name" value="MACROCIN O-METHYLTRANSFERASE"/>
    <property type="match status" value="1"/>
</dbReference>
<sequence length="278" mass="31795">MGRVHNFARNILYVFVMVVRFMGFSQQLKRLVPVKLRILRSNAIHAWRRDSAYQERRGRSEFFQKAFRGLQFNGISGGYAEFGCCGAMTFSLAFQAARQNGHSAHFWAFDSFQGLPPQAGSEDSHPMWVEGDMSMSLDDFRAVCRSAGMTERDFTTVKGFYGDTLKATAMSAPGRPDQLSLVYIDCDLYSSTIDVLRFIAPRLRHGMVIAFDDYFCTSEDTISGERLALLEFIEEMRDFSFLPYLPIGWHGMSFVVESRRLLERPSLRDPMVLRQQHG</sequence>
<proteinExistence type="predicted"/>
<evidence type="ECO:0000313" key="2">
    <source>
        <dbReference type="EMBL" id="MDQ0321097.1"/>
    </source>
</evidence>
<comment type="caution">
    <text evidence="2">The sequence shown here is derived from an EMBL/GenBank/DDBJ whole genome shotgun (WGS) entry which is preliminary data.</text>
</comment>
<evidence type="ECO:0000256" key="1">
    <source>
        <dbReference type="SAM" id="Phobius"/>
    </source>
</evidence>
<keyword evidence="1" id="KW-1133">Transmembrane helix</keyword>
<keyword evidence="3" id="KW-1185">Reference proteome</keyword>
<reference evidence="2 3" key="1">
    <citation type="submission" date="2023-07" db="EMBL/GenBank/DDBJ databases">
        <title>Genomic Encyclopedia of Type Strains, Phase IV (KMG-IV): sequencing the most valuable type-strain genomes for metagenomic binning, comparative biology and taxonomic classification.</title>
        <authorList>
            <person name="Goeker M."/>
        </authorList>
    </citation>
    <scope>NUCLEOTIDE SEQUENCE [LARGE SCALE GENOMIC DNA]</scope>
    <source>
        <strain evidence="2 3">DSM 1112</strain>
    </source>
</reference>
<dbReference type="RefSeq" id="WP_307231427.1">
    <property type="nucleotide sequence ID" value="NZ_JAUSVF010000001.1"/>
</dbReference>
<keyword evidence="1" id="KW-0812">Transmembrane</keyword>
<dbReference type="InterPro" id="IPR008884">
    <property type="entry name" value="TylF_MeTrfase"/>
</dbReference>
<dbReference type="EMBL" id="JAUSVF010000001">
    <property type="protein sequence ID" value="MDQ0321097.1"/>
    <property type="molecule type" value="Genomic_DNA"/>
</dbReference>
<dbReference type="InterPro" id="IPR029063">
    <property type="entry name" value="SAM-dependent_MTases_sf"/>
</dbReference>
<evidence type="ECO:0008006" key="4">
    <source>
        <dbReference type="Google" id="ProtNLM"/>
    </source>
</evidence>
<gene>
    <name evidence="2" type="ORF">QO002_003235</name>
</gene>
<dbReference type="Gene3D" id="3.40.50.150">
    <property type="entry name" value="Vaccinia Virus protein VP39"/>
    <property type="match status" value="1"/>
</dbReference>
<feature type="transmembrane region" description="Helical" evidence="1">
    <location>
        <begin position="7"/>
        <end position="25"/>
    </location>
</feature>
<name>A0ABU0BW72_9HYPH</name>
<dbReference type="Proteomes" id="UP001230207">
    <property type="component" value="Unassembled WGS sequence"/>
</dbReference>
<protein>
    <recommendedName>
        <fullName evidence="4">Macrocin-O-methyltransferase (TylF)</fullName>
    </recommendedName>
</protein>
<dbReference type="PANTHER" id="PTHR40036:SF1">
    <property type="entry name" value="MACROCIN O-METHYLTRANSFERASE"/>
    <property type="match status" value="1"/>
</dbReference>
<accession>A0ABU0BW72</accession>
<organism evidence="2 3">
    <name type="scientific">Pararhizobium capsulatum DSM 1112</name>
    <dbReference type="NCBI Taxonomy" id="1121113"/>
    <lineage>
        <taxon>Bacteria</taxon>
        <taxon>Pseudomonadati</taxon>
        <taxon>Pseudomonadota</taxon>
        <taxon>Alphaproteobacteria</taxon>
        <taxon>Hyphomicrobiales</taxon>
        <taxon>Rhizobiaceae</taxon>
        <taxon>Rhizobium/Agrobacterium group</taxon>
        <taxon>Pararhizobium</taxon>
    </lineage>
</organism>
<evidence type="ECO:0000313" key="3">
    <source>
        <dbReference type="Proteomes" id="UP001230207"/>
    </source>
</evidence>